<dbReference type="InterPro" id="IPR003439">
    <property type="entry name" value="ABC_transporter-like_ATP-bd"/>
</dbReference>
<dbReference type="PROSITE" id="PS50893">
    <property type="entry name" value="ABC_TRANSPORTER_2"/>
    <property type="match status" value="1"/>
</dbReference>
<gene>
    <name evidence="5" type="ORF">G4Z05_07875</name>
</gene>
<keyword evidence="3 5" id="KW-0067">ATP-binding</keyword>
<sequence>MNIKIRNLNKRNKSNIIFKNLNLDLEPGKIYGILGKNGSGKTTLLKLISGLEVDDGKHRIDLFPSDYSPVGIHLESPKLYPFLSGRQNISIFTSDLATTILEPEWLIKVFQLEAFVDKKVKTYSLGTKQKVSLIIAILMAGKLLLLDEPTNGLDEESVQRLKSILLQLSKEHKLTILITTHDIDELDEIVDEIWVIKNSILEKANIPERKRQYMQQ</sequence>
<evidence type="ECO:0000256" key="3">
    <source>
        <dbReference type="ARBA" id="ARBA00022840"/>
    </source>
</evidence>
<dbReference type="EMBL" id="JAAIUV010000010">
    <property type="protein sequence ID" value="NEX78802.1"/>
    <property type="molecule type" value="Genomic_DNA"/>
</dbReference>
<dbReference type="PANTHER" id="PTHR42939">
    <property type="entry name" value="ABC TRANSPORTER ATP-BINDING PROTEIN ALBC-RELATED"/>
    <property type="match status" value="1"/>
</dbReference>
<evidence type="ECO:0000259" key="4">
    <source>
        <dbReference type="PROSITE" id="PS50893"/>
    </source>
</evidence>
<protein>
    <submittedName>
        <fullName evidence="5">ABC transporter ATP-binding protein</fullName>
    </submittedName>
</protein>
<dbReference type="Pfam" id="PF00005">
    <property type="entry name" value="ABC_tran"/>
    <property type="match status" value="1"/>
</dbReference>
<dbReference type="InterPro" id="IPR003593">
    <property type="entry name" value="AAA+_ATPase"/>
</dbReference>
<dbReference type="PANTHER" id="PTHR42939:SF1">
    <property type="entry name" value="ABC TRANSPORTER ATP-BINDING PROTEIN ALBC-RELATED"/>
    <property type="match status" value="1"/>
</dbReference>
<keyword evidence="2" id="KW-0547">Nucleotide-binding</keyword>
<dbReference type="RefSeq" id="WP_163251314.1">
    <property type="nucleotide sequence ID" value="NZ_JAAIUV010000010.1"/>
</dbReference>
<keyword evidence="1" id="KW-0813">Transport</keyword>
<dbReference type="SMART" id="SM00382">
    <property type="entry name" value="AAA"/>
    <property type="match status" value="1"/>
</dbReference>
<dbReference type="Proteomes" id="UP000481621">
    <property type="component" value="Unassembled WGS sequence"/>
</dbReference>
<dbReference type="SUPFAM" id="SSF52540">
    <property type="entry name" value="P-loop containing nucleoside triphosphate hydrolases"/>
    <property type="match status" value="1"/>
</dbReference>
<name>A0A6B3TQA5_9BACI</name>
<evidence type="ECO:0000313" key="6">
    <source>
        <dbReference type="Proteomes" id="UP000481621"/>
    </source>
</evidence>
<dbReference type="InterPro" id="IPR027417">
    <property type="entry name" value="P-loop_NTPase"/>
</dbReference>
<dbReference type="GO" id="GO:0016887">
    <property type="term" value="F:ATP hydrolysis activity"/>
    <property type="evidence" value="ECO:0007669"/>
    <property type="project" value="InterPro"/>
</dbReference>
<feature type="domain" description="ABC transporter" evidence="4">
    <location>
        <begin position="3"/>
        <end position="216"/>
    </location>
</feature>
<proteinExistence type="predicted"/>
<dbReference type="AlphaFoldDB" id="A0A6B3TQA5"/>
<comment type="caution">
    <text evidence="5">The sequence shown here is derived from an EMBL/GenBank/DDBJ whole genome shotgun (WGS) entry which is preliminary data.</text>
</comment>
<evidence type="ECO:0000313" key="5">
    <source>
        <dbReference type="EMBL" id="NEX78802.1"/>
    </source>
</evidence>
<keyword evidence="6" id="KW-1185">Reference proteome</keyword>
<dbReference type="Gene3D" id="3.40.50.300">
    <property type="entry name" value="P-loop containing nucleotide triphosphate hydrolases"/>
    <property type="match status" value="1"/>
</dbReference>
<reference evidence="5" key="1">
    <citation type="submission" date="2020-02" db="EMBL/GenBank/DDBJ databases">
        <title>Bacillus sedimentmangrovi sp. nov., isolated from sediment of the mangrove ecosystem.</title>
        <authorList>
            <person name="Liu G."/>
        </authorList>
    </citation>
    <scope>NUCLEOTIDE SEQUENCE [LARGE SCALE GENOMIC DNA]</scope>
    <source>
        <strain evidence="5">SgZ-7</strain>
    </source>
</reference>
<dbReference type="GO" id="GO:0005524">
    <property type="term" value="F:ATP binding"/>
    <property type="evidence" value="ECO:0007669"/>
    <property type="project" value="UniProtKB-KW"/>
</dbReference>
<organism evidence="5 6">
    <name type="scientific">Neobacillus thermocopriae</name>
    <dbReference type="NCBI Taxonomy" id="1215031"/>
    <lineage>
        <taxon>Bacteria</taxon>
        <taxon>Bacillati</taxon>
        <taxon>Bacillota</taxon>
        <taxon>Bacilli</taxon>
        <taxon>Bacillales</taxon>
        <taxon>Bacillaceae</taxon>
        <taxon>Neobacillus</taxon>
    </lineage>
</organism>
<evidence type="ECO:0000256" key="1">
    <source>
        <dbReference type="ARBA" id="ARBA00022448"/>
    </source>
</evidence>
<evidence type="ECO:0000256" key="2">
    <source>
        <dbReference type="ARBA" id="ARBA00022741"/>
    </source>
</evidence>
<dbReference type="CDD" id="cd03230">
    <property type="entry name" value="ABC_DR_subfamily_A"/>
    <property type="match status" value="1"/>
</dbReference>
<dbReference type="InterPro" id="IPR051782">
    <property type="entry name" value="ABC_Transporter_VariousFunc"/>
</dbReference>
<accession>A0A6B3TQA5</accession>